<reference evidence="2" key="1">
    <citation type="submission" date="2021-01" db="EMBL/GenBank/DDBJ databases">
        <title>Modified the classification status of verrucomicrobia.</title>
        <authorList>
            <person name="Feng X."/>
        </authorList>
    </citation>
    <scope>NUCLEOTIDE SEQUENCE</scope>
    <source>
        <strain evidence="2">JCM 18052</strain>
    </source>
</reference>
<feature type="signal peptide" evidence="1">
    <location>
        <begin position="1"/>
        <end position="18"/>
    </location>
</feature>
<comment type="caution">
    <text evidence="2">The sequence shown here is derived from an EMBL/GenBank/DDBJ whole genome shotgun (WGS) entry which is preliminary data.</text>
</comment>
<evidence type="ECO:0000313" key="3">
    <source>
        <dbReference type="Proteomes" id="UP000600139"/>
    </source>
</evidence>
<gene>
    <name evidence="2" type="ORF">JIN84_05465</name>
</gene>
<accession>A0A934R2T4</accession>
<keyword evidence="3" id="KW-1185">Reference proteome</keyword>
<feature type="chain" id="PRO_5037786634" evidence="1">
    <location>
        <begin position="19"/>
        <end position="220"/>
    </location>
</feature>
<dbReference type="AlphaFoldDB" id="A0A934R2T4"/>
<organism evidence="2 3">
    <name type="scientific">Luteolibacter yonseiensis</name>
    <dbReference type="NCBI Taxonomy" id="1144680"/>
    <lineage>
        <taxon>Bacteria</taxon>
        <taxon>Pseudomonadati</taxon>
        <taxon>Verrucomicrobiota</taxon>
        <taxon>Verrucomicrobiia</taxon>
        <taxon>Verrucomicrobiales</taxon>
        <taxon>Verrucomicrobiaceae</taxon>
        <taxon>Luteolibacter</taxon>
    </lineage>
</organism>
<dbReference type="EMBL" id="JAENIK010000004">
    <property type="protein sequence ID" value="MBK1815053.1"/>
    <property type="molecule type" value="Genomic_DNA"/>
</dbReference>
<sequence length="220" mass="24243">MILRTILLQLLLVLTAFSQSDKKTDLEVQLLAEQFPEKLGQVYLVFGDKKSQPFDLPTNRLSDSVAAEGRTMVLKLAQKDVPLCTITLPDQGKSFALLLVAAKPSGFKPLVIRTDDSTFRAGDVFFVNSTDKTILGKLGTAPLTLKPGETTKSRPNGAVDNTYYNIAFAIREGTTDKLISSTRWPVDQGLRSYVFFFTNAEGRTTYRAVDEYLKPATAAP</sequence>
<name>A0A934R2T4_9BACT</name>
<evidence type="ECO:0000313" key="2">
    <source>
        <dbReference type="EMBL" id="MBK1815053.1"/>
    </source>
</evidence>
<keyword evidence="1" id="KW-0732">Signal</keyword>
<dbReference type="Proteomes" id="UP000600139">
    <property type="component" value="Unassembled WGS sequence"/>
</dbReference>
<proteinExistence type="predicted"/>
<protein>
    <submittedName>
        <fullName evidence="2">Uncharacterized protein</fullName>
    </submittedName>
</protein>
<evidence type="ECO:0000256" key="1">
    <source>
        <dbReference type="SAM" id="SignalP"/>
    </source>
</evidence>
<dbReference type="RefSeq" id="WP_200349999.1">
    <property type="nucleotide sequence ID" value="NZ_BAABHZ010000010.1"/>
</dbReference>